<name>A0A5B8RF84_9ZZZZ</name>
<protein>
    <submittedName>
        <fullName evidence="2">Uncharacterized protein</fullName>
    </submittedName>
</protein>
<evidence type="ECO:0000256" key="1">
    <source>
        <dbReference type="SAM" id="MobiDB-lite"/>
    </source>
</evidence>
<reference evidence="2" key="1">
    <citation type="submission" date="2019-06" db="EMBL/GenBank/DDBJ databases">
        <authorList>
            <person name="Murdoch R.W."/>
            <person name="Fathepure B."/>
        </authorList>
    </citation>
    <scope>NUCLEOTIDE SEQUENCE</scope>
</reference>
<accession>A0A5B8RF84</accession>
<dbReference type="EMBL" id="MN079100">
    <property type="protein sequence ID" value="QEA05357.1"/>
    <property type="molecule type" value="Genomic_DNA"/>
</dbReference>
<dbReference type="AlphaFoldDB" id="A0A5B8RF84"/>
<evidence type="ECO:0000313" key="2">
    <source>
        <dbReference type="EMBL" id="QEA05357.1"/>
    </source>
</evidence>
<feature type="region of interest" description="Disordered" evidence="1">
    <location>
        <begin position="1"/>
        <end position="20"/>
    </location>
</feature>
<proteinExistence type="predicted"/>
<feature type="compositionally biased region" description="Polar residues" evidence="1">
    <location>
        <begin position="98"/>
        <end position="107"/>
    </location>
</feature>
<feature type="region of interest" description="Disordered" evidence="1">
    <location>
        <begin position="98"/>
        <end position="117"/>
    </location>
</feature>
<organism evidence="2">
    <name type="scientific">uncultured organism</name>
    <dbReference type="NCBI Taxonomy" id="155900"/>
    <lineage>
        <taxon>unclassified sequences</taxon>
        <taxon>environmental samples</taxon>
    </lineage>
</organism>
<gene>
    <name evidence="2" type="ORF">KBTEX_01678</name>
</gene>
<sequence length="117" mass="12502">MSTEKISRIPGPTEPPALDRGAIQNVMPVHMIEFGNFLADGIQVPAAGGAAESFIQDAATIARLLHCVRDEDLDCFDASTIQHAGWMIACLLDSAQKLQNGPRTQSDPRGGVEDEEG</sequence>